<dbReference type="GO" id="GO:0007165">
    <property type="term" value="P:signal transduction"/>
    <property type="evidence" value="ECO:0007669"/>
    <property type="project" value="InterPro"/>
</dbReference>
<dbReference type="Pfam" id="PF00672">
    <property type="entry name" value="HAMP"/>
    <property type="match status" value="1"/>
</dbReference>
<organism evidence="9">
    <name type="scientific">Planktothricoides sp. SpSt-374</name>
    <dbReference type="NCBI Taxonomy" id="2282167"/>
    <lineage>
        <taxon>Bacteria</taxon>
        <taxon>Bacillati</taxon>
        <taxon>Cyanobacteriota</taxon>
        <taxon>Cyanophyceae</taxon>
        <taxon>Oscillatoriophycideae</taxon>
        <taxon>Oscillatoriales</taxon>
        <taxon>Oscillatoriaceae</taxon>
        <taxon>Planktothricoides</taxon>
    </lineage>
</organism>
<sequence>MMNHADGEHAGIKIISLKTTMVAIVLVIVGATAAIVHFPWTLTSRRNTENIVHRLNQEIVLGTTEEVRRLFESAVTTERTIVDMFSGGAIDYNNEQDRQDFYLTLLNTNRNFTGISFGYPNGNFFAAQRENQKNLRFVESVWNAQAKTAQRRVSFYEVSEAGLKTTDIKEMTDKFYAPERPWYQKALVSNQDNWTEVYVFHTSQKPGITSSIPLKIGENLVGVVAVDVELGQISLYLQTFQVAKTGALFIINSQKQLVAVSTPDESTASVNEQGVPQLKHLQDAGNRYLQLANQTLKQNIANGKLPEAMAQITSMQELIYTDPTTGSRYFISLAPINYLDWMVGTVIPEADFLAEIRKNNQRLLFAMMGMIVVAAGASILLSDRAIATPILSITQAAAEIEQGQFELSSLTEVVKRTDELGKLARVFQKMAREVYDREQKLKQQVQELRIEIDQTKKEKQVEEITGTDYFQNLQQKAKTMRQKSRNRTEE</sequence>
<evidence type="ECO:0000313" key="9">
    <source>
        <dbReference type="EMBL" id="HGG03302.1"/>
    </source>
</evidence>
<dbReference type="AlphaFoldDB" id="A0A7C3ZNC3"/>
<dbReference type="PROSITE" id="PS50885">
    <property type="entry name" value="HAMP"/>
    <property type="match status" value="1"/>
</dbReference>
<comment type="subcellular location">
    <subcellularLocation>
        <location evidence="1">Cell membrane</location>
        <topology evidence="1">Multi-pass membrane protein</topology>
    </subcellularLocation>
</comment>
<evidence type="ECO:0000256" key="7">
    <source>
        <dbReference type="SAM" id="Phobius"/>
    </source>
</evidence>
<feature type="transmembrane region" description="Helical" evidence="7">
    <location>
        <begin position="363"/>
        <end position="381"/>
    </location>
</feature>
<proteinExistence type="predicted"/>
<evidence type="ECO:0000256" key="6">
    <source>
        <dbReference type="SAM" id="Coils"/>
    </source>
</evidence>
<keyword evidence="2" id="KW-1003">Cell membrane</keyword>
<dbReference type="Gene3D" id="3.30.450.20">
    <property type="entry name" value="PAS domain"/>
    <property type="match status" value="2"/>
</dbReference>
<dbReference type="SUPFAM" id="SSF158472">
    <property type="entry name" value="HAMP domain-like"/>
    <property type="match status" value="1"/>
</dbReference>
<dbReference type="CDD" id="cd12913">
    <property type="entry name" value="PDC1_MCP_like"/>
    <property type="match status" value="1"/>
</dbReference>
<name>A0A7C3ZNC3_9CYAN</name>
<accession>A0A7C3ZNC3</accession>
<dbReference type="GO" id="GO:0005886">
    <property type="term" value="C:plasma membrane"/>
    <property type="evidence" value="ECO:0007669"/>
    <property type="project" value="UniProtKB-SubCell"/>
</dbReference>
<feature type="domain" description="HAMP" evidence="8">
    <location>
        <begin position="384"/>
        <end position="439"/>
    </location>
</feature>
<dbReference type="SMART" id="SM00304">
    <property type="entry name" value="HAMP"/>
    <property type="match status" value="1"/>
</dbReference>
<keyword evidence="6" id="KW-0175">Coiled coil</keyword>
<evidence type="ECO:0000256" key="5">
    <source>
        <dbReference type="ARBA" id="ARBA00023136"/>
    </source>
</evidence>
<dbReference type="InterPro" id="IPR003660">
    <property type="entry name" value="HAMP_dom"/>
</dbReference>
<dbReference type="Pfam" id="PF02743">
    <property type="entry name" value="dCache_1"/>
    <property type="match status" value="1"/>
</dbReference>
<evidence type="ECO:0000256" key="1">
    <source>
        <dbReference type="ARBA" id="ARBA00004651"/>
    </source>
</evidence>
<keyword evidence="5 7" id="KW-0472">Membrane</keyword>
<feature type="coiled-coil region" evidence="6">
    <location>
        <begin position="431"/>
        <end position="465"/>
    </location>
</feature>
<evidence type="ECO:0000256" key="2">
    <source>
        <dbReference type="ARBA" id="ARBA00022475"/>
    </source>
</evidence>
<protein>
    <submittedName>
        <fullName evidence="9">HAMP domain-containing protein</fullName>
    </submittedName>
</protein>
<evidence type="ECO:0000256" key="3">
    <source>
        <dbReference type="ARBA" id="ARBA00022692"/>
    </source>
</evidence>
<keyword evidence="3 7" id="KW-0812">Transmembrane</keyword>
<feature type="transmembrane region" description="Helical" evidence="7">
    <location>
        <begin position="21"/>
        <end position="40"/>
    </location>
</feature>
<dbReference type="SUPFAM" id="SSF103190">
    <property type="entry name" value="Sensory domain-like"/>
    <property type="match status" value="1"/>
</dbReference>
<dbReference type="EMBL" id="DSPX01000230">
    <property type="protein sequence ID" value="HGG03302.1"/>
    <property type="molecule type" value="Genomic_DNA"/>
</dbReference>
<keyword evidence="4 7" id="KW-1133">Transmembrane helix</keyword>
<dbReference type="InterPro" id="IPR029151">
    <property type="entry name" value="Sensor-like_sf"/>
</dbReference>
<gene>
    <name evidence="9" type="ORF">ENR15_22345</name>
</gene>
<evidence type="ECO:0000259" key="8">
    <source>
        <dbReference type="PROSITE" id="PS50885"/>
    </source>
</evidence>
<dbReference type="InterPro" id="IPR033479">
    <property type="entry name" value="dCache_1"/>
</dbReference>
<comment type="caution">
    <text evidence="9">The sequence shown here is derived from an EMBL/GenBank/DDBJ whole genome shotgun (WGS) entry which is preliminary data.</text>
</comment>
<dbReference type="Gene3D" id="6.10.340.10">
    <property type="match status" value="1"/>
</dbReference>
<reference evidence="9" key="1">
    <citation type="journal article" date="2020" name="mSystems">
        <title>Genome- and Community-Level Interaction Insights into Carbon Utilization and Element Cycling Functions of Hydrothermarchaeota in Hydrothermal Sediment.</title>
        <authorList>
            <person name="Zhou Z."/>
            <person name="Liu Y."/>
            <person name="Xu W."/>
            <person name="Pan J."/>
            <person name="Luo Z.H."/>
            <person name="Li M."/>
        </authorList>
    </citation>
    <scope>NUCLEOTIDE SEQUENCE [LARGE SCALE GENOMIC DNA]</scope>
    <source>
        <strain evidence="9">SpSt-374</strain>
    </source>
</reference>
<evidence type="ECO:0000256" key="4">
    <source>
        <dbReference type="ARBA" id="ARBA00022989"/>
    </source>
</evidence>
<dbReference type="CDD" id="cd06225">
    <property type="entry name" value="HAMP"/>
    <property type="match status" value="1"/>
</dbReference>